<dbReference type="RefSeq" id="XP_048135671.1">
    <property type="nucleotide sequence ID" value="XM_048279714.1"/>
</dbReference>
<organism evidence="1 2">
    <name type="scientific">Rhodamnia argentea</name>
    <dbReference type="NCBI Taxonomy" id="178133"/>
    <lineage>
        <taxon>Eukaryota</taxon>
        <taxon>Viridiplantae</taxon>
        <taxon>Streptophyta</taxon>
        <taxon>Embryophyta</taxon>
        <taxon>Tracheophyta</taxon>
        <taxon>Spermatophyta</taxon>
        <taxon>Magnoliopsida</taxon>
        <taxon>eudicotyledons</taxon>
        <taxon>Gunneridae</taxon>
        <taxon>Pentapetalae</taxon>
        <taxon>rosids</taxon>
        <taxon>malvids</taxon>
        <taxon>Myrtales</taxon>
        <taxon>Myrtaceae</taxon>
        <taxon>Myrtoideae</taxon>
        <taxon>Myrteae</taxon>
        <taxon>Australasian group</taxon>
        <taxon>Rhodamnia</taxon>
    </lineage>
</organism>
<evidence type="ECO:0000313" key="2">
    <source>
        <dbReference type="RefSeq" id="XP_048135671.1"/>
    </source>
</evidence>
<accession>A0ABM3HGE1</accession>
<protein>
    <submittedName>
        <fullName evidence="2">Negative regulator of systemic acquired resistance SNI1-like</fullName>
    </submittedName>
</protein>
<gene>
    <name evidence="2" type="primary">LOC115732559</name>
</gene>
<name>A0ABM3HGE1_9MYRT</name>
<reference evidence="2" key="1">
    <citation type="submission" date="2025-08" db="UniProtKB">
        <authorList>
            <consortium name="RefSeq"/>
        </authorList>
    </citation>
    <scope>IDENTIFICATION</scope>
    <source>
        <tissue evidence="2">Leaf</tissue>
    </source>
</reference>
<dbReference type="Proteomes" id="UP000827889">
    <property type="component" value="Chromosome 5"/>
</dbReference>
<proteinExistence type="predicted"/>
<dbReference type="InterPro" id="IPR034561">
    <property type="entry name" value="SNI1"/>
</dbReference>
<dbReference type="PANTHER" id="PTHR37243:SF2">
    <property type="entry name" value="NEGATIVE REGULATOR OF SYSTEMIC ACQUIRED RESISTANCE SNI1"/>
    <property type="match status" value="1"/>
</dbReference>
<dbReference type="PANTHER" id="PTHR37243">
    <property type="entry name" value="NEGATIVE REGULATOR OF SYSTEMIC ACQUIRED RESISTANCE SNI1"/>
    <property type="match status" value="1"/>
</dbReference>
<dbReference type="GeneID" id="115732559"/>
<sequence>MARDETTDGSVQRRVRLKAGVEENALAVFDAFESSDPRYSHDDRIAFLESVRVPRSLQKMELLRPSNLPICKMLETIFRILRTGELLQSIMASFQLLDELEKCYPRVFLSVGGTSESSSAAQPELEVLKEPWSPLSLAADSATSGRAAVNENPCGPLDPSGFDLLIQGLFTLVDGTNRQVVDMESLRNMLLLQYLSNFYKVKMSCLIVNPLICAFVPYNEGLRDYTLLQKPWIGLS</sequence>
<evidence type="ECO:0000313" key="1">
    <source>
        <dbReference type="Proteomes" id="UP000827889"/>
    </source>
</evidence>
<keyword evidence="1" id="KW-1185">Reference proteome</keyword>